<name>A0A4Q6Y6X3_9SPHN</name>
<dbReference type="Proteomes" id="UP000292085">
    <property type="component" value="Unassembled WGS sequence"/>
</dbReference>
<sequence>MPAIRSRSDRLNRFLGAAALLLALGGCGSGGSTPGAMSGSEAQALDDAAAMLDANSVDANAATIVDTNQDDTQ</sequence>
<evidence type="ECO:0000313" key="1">
    <source>
        <dbReference type="EMBL" id="RZF65277.1"/>
    </source>
</evidence>
<protein>
    <submittedName>
        <fullName evidence="1">Uncharacterized protein</fullName>
    </submittedName>
</protein>
<organism evidence="1 2">
    <name type="scientific">Sphingomonas populi</name>
    <dbReference type="NCBI Taxonomy" id="2484750"/>
    <lineage>
        <taxon>Bacteria</taxon>
        <taxon>Pseudomonadati</taxon>
        <taxon>Pseudomonadota</taxon>
        <taxon>Alphaproteobacteria</taxon>
        <taxon>Sphingomonadales</taxon>
        <taxon>Sphingomonadaceae</taxon>
        <taxon>Sphingomonas</taxon>
    </lineage>
</organism>
<dbReference type="PROSITE" id="PS51257">
    <property type="entry name" value="PROKAR_LIPOPROTEIN"/>
    <property type="match status" value="1"/>
</dbReference>
<gene>
    <name evidence="1" type="ORF">EWE75_06265</name>
</gene>
<proteinExistence type="predicted"/>
<evidence type="ECO:0000313" key="2">
    <source>
        <dbReference type="Proteomes" id="UP000292085"/>
    </source>
</evidence>
<accession>A0A4Q6Y6X3</accession>
<dbReference type="AlphaFoldDB" id="A0A4Q6Y6X3"/>
<keyword evidence="2" id="KW-1185">Reference proteome</keyword>
<dbReference type="EMBL" id="SGIS01000007">
    <property type="protein sequence ID" value="RZF65277.1"/>
    <property type="molecule type" value="Genomic_DNA"/>
</dbReference>
<comment type="caution">
    <text evidence="1">The sequence shown here is derived from an EMBL/GenBank/DDBJ whole genome shotgun (WGS) entry which is preliminary data.</text>
</comment>
<reference evidence="1 2" key="1">
    <citation type="submission" date="2019-02" db="EMBL/GenBank/DDBJ databases">
        <authorList>
            <person name="Li Y."/>
        </authorList>
    </citation>
    <scope>NUCLEOTIDE SEQUENCE [LARGE SCALE GENOMIC DNA]</scope>
    <source>
        <strain evidence="1 2">3-7</strain>
    </source>
</reference>